<organism evidence="1 2">
    <name type="scientific">Arthrobacter zhaoxinii</name>
    <dbReference type="NCBI Taxonomy" id="2964616"/>
    <lineage>
        <taxon>Bacteria</taxon>
        <taxon>Bacillati</taxon>
        <taxon>Actinomycetota</taxon>
        <taxon>Actinomycetes</taxon>
        <taxon>Micrococcales</taxon>
        <taxon>Micrococcaceae</taxon>
        <taxon>Arthrobacter</taxon>
    </lineage>
</organism>
<reference evidence="1" key="1">
    <citation type="submission" date="2022-09" db="EMBL/GenBank/DDBJ databases">
        <title>Novel species in genus Arthrobacter.</title>
        <authorList>
            <person name="Liu Y."/>
        </authorList>
    </citation>
    <scope>NUCLEOTIDE SEQUENCE</scope>
    <source>
        <strain evidence="1">Zg-Y815</strain>
    </source>
</reference>
<name>A0ABY5YR96_9MICC</name>
<protein>
    <submittedName>
        <fullName evidence="1">Uncharacterized protein</fullName>
    </submittedName>
</protein>
<dbReference type="RefSeq" id="WP_260651865.1">
    <property type="nucleotide sequence ID" value="NZ_CP104275.1"/>
</dbReference>
<sequence length="82" mass="9336">MEKKIMNLFGNRAANPRLIVREIFASHPDPDQAAVAWSRSVAREAGLDLQKDQVRLIRELRKRDTSLDLACATFMVQEAARK</sequence>
<evidence type="ECO:0000313" key="2">
    <source>
        <dbReference type="Proteomes" id="UP001059859"/>
    </source>
</evidence>
<proteinExistence type="predicted"/>
<evidence type="ECO:0000313" key="1">
    <source>
        <dbReference type="EMBL" id="UWX96559.1"/>
    </source>
</evidence>
<dbReference type="EMBL" id="CP104275">
    <property type="protein sequence ID" value="UWX96559.1"/>
    <property type="molecule type" value="Genomic_DNA"/>
</dbReference>
<dbReference type="Proteomes" id="UP001059859">
    <property type="component" value="Chromosome"/>
</dbReference>
<gene>
    <name evidence="1" type="ORF">N2K95_12990</name>
</gene>
<accession>A0ABY5YR96</accession>
<keyword evidence="2" id="KW-1185">Reference proteome</keyword>